<accession>A0A3E2C3V7</accession>
<evidence type="ECO:0000256" key="1">
    <source>
        <dbReference type="SAM" id="MobiDB-lite"/>
    </source>
</evidence>
<dbReference type="AlphaFoldDB" id="A0A3E2C3V7"/>
<proteinExistence type="predicted"/>
<reference evidence="2 3" key="1">
    <citation type="submission" date="2017-07" db="EMBL/GenBank/DDBJ databases">
        <title>A comparative genomics approach to explaining the enigmatic role of Gardnerella vaginalis in the vaginal microbiome.</title>
        <authorList>
            <person name="Vancuren S.J."/>
            <person name="Hill J.E."/>
        </authorList>
    </citation>
    <scope>NUCLEOTIDE SEQUENCE [LARGE SCALE GENOMIC DNA]</scope>
    <source>
        <strain evidence="2 3">WP023</strain>
    </source>
</reference>
<dbReference type="Proteomes" id="UP000258379">
    <property type="component" value="Unassembled WGS sequence"/>
</dbReference>
<protein>
    <submittedName>
        <fullName evidence="2">Uncharacterized protein</fullName>
    </submittedName>
</protein>
<name>A0A3E2C3V7_GARVA</name>
<sequence>MSNYKKRKCRSRSPSARTSSLALKAHRAFNFKQAQRSELPFRATL</sequence>
<feature type="compositionally biased region" description="Basic residues" evidence="1">
    <location>
        <begin position="1"/>
        <end position="11"/>
    </location>
</feature>
<comment type="caution">
    <text evidence="2">The sequence shown here is derived from an EMBL/GenBank/DDBJ whole genome shotgun (WGS) entry which is preliminary data.</text>
</comment>
<feature type="region of interest" description="Disordered" evidence="1">
    <location>
        <begin position="1"/>
        <end position="20"/>
    </location>
</feature>
<dbReference type="EMBL" id="NNRU01000010">
    <property type="protein sequence ID" value="RFT26386.1"/>
    <property type="molecule type" value="Genomic_DNA"/>
</dbReference>
<gene>
    <name evidence="2" type="ORF">CG405_08995</name>
</gene>
<evidence type="ECO:0000313" key="2">
    <source>
        <dbReference type="EMBL" id="RFT26386.1"/>
    </source>
</evidence>
<organism evidence="2 3">
    <name type="scientific">Gardnerella vaginalis</name>
    <dbReference type="NCBI Taxonomy" id="2702"/>
    <lineage>
        <taxon>Bacteria</taxon>
        <taxon>Bacillati</taxon>
        <taxon>Actinomycetota</taxon>
        <taxon>Actinomycetes</taxon>
        <taxon>Bifidobacteriales</taxon>
        <taxon>Bifidobacteriaceae</taxon>
        <taxon>Gardnerella</taxon>
    </lineage>
</organism>
<evidence type="ECO:0000313" key="3">
    <source>
        <dbReference type="Proteomes" id="UP000258379"/>
    </source>
</evidence>